<dbReference type="AlphaFoldDB" id="A0A182U9Y8"/>
<keyword evidence="1" id="KW-0732">Signal</keyword>
<dbReference type="STRING" id="34690.A0A182U9Y8"/>
<dbReference type="SUPFAM" id="SSF51445">
    <property type="entry name" value="(Trans)glycosidases"/>
    <property type="match status" value="1"/>
</dbReference>
<protein>
    <recommendedName>
        <fullName evidence="4">GH18 domain-containing protein</fullName>
    </recommendedName>
</protein>
<name>A0A182U9Y8_9DIPT</name>
<reference evidence="3" key="1">
    <citation type="submission" date="2014-01" db="EMBL/GenBank/DDBJ databases">
        <title>The Genome Sequence of Anopheles melas CM1001059_A (V2).</title>
        <authorList>
            <consortium name="The Broad Institute Genomics Platform"/>
            <person name="Neafsey D.E."/>
            <person name="Besansky N."/>
            <person name="Howell P."/>
            <person name="Walton C."/>
            <person name="Young S.K."/>
            <person name="Zeng Q."/>
            <person name="Gargeya S."/>
            <person name="Fitzgerald M."/>
            <person name="Haas B."/>
            <person name="Abouelleil A."/>
            <person name="Allen A.W."/>
            <person name="Alvarado L."/>
            <person name="Arachchi H.M."/>
            <person name="Berlin A.M."/>
            <person name="Chapman S.B."/>
            <person name="Gainer-Dewar J."/>
            <person name="Goldberg J."/>
            <person name="Griggs A."/>
            <person name="Gujja S."/>
            <person name="Hansen M."/>
            <person name="Howarth C."/>
            <person name="Imamovic A."/>
            <person name="Ireland A."/>
            <person name="Larimer J."/>
            <person name="McCowan C."/>
            <person name="Murphy C."/>
            <person name="Pearson M."/>
            <person name="Poon T.W."/>
            <person name="Priest M."/>
            <person name="Roberts A."/>
            <person name="Saif S."/>
            <person name="Shea T."/>
            <person name="Sisk P."/>
            <person name="Sykes S."/>
            <person name="Wortman J."/>
            <person name="Nusbaum C."/>
            <person name="Birren B."/>
        </authorList>
    </citation>
    <scope>NUCLEOTIDE SEQUENCE [LARGE SCALE GENOMIC DNA]</scope>
    <source>
        <strain evidence="3">CM1001059</strain>
    </source>
</reference>
<dbReference type="Proteomes" id="UP000075902">
    <property type="component" value="Unassembled WGS sequence"/>
</dbReference>
<dbReference type="VEuPathDB" id="VectorBase:AMEC016607"/>
<evidence type="ECO:0008006" key="4">
    <source>
        <dbReference type="Google" id="ProtNLM"/>
    </source>
</evidence>
<evidence type="ECO:0000256" key="1">
    <source>
        <dbReference type="ARBA" id="ARBA00022729"/>
    </source>
</evidence>
<dbReference type="PANTHER" id="PTHR43907:SF1">
    <property type="entry name" value="GH18 DOMAIN-CONTAINING PROTEIN"/>
    <property type="match status" value="1"/>
</dbReference>
<dbReference type="EnsemblMetazoa" id="AMEC016607-RA">
    <property type="protein sequence ID" value="AMEC016607-PA"/>
    <property type="gene ID" value="AMEC016607"/>
</dbReference>
<dbReference type="Gene3D" id="3.20.20.80">
    <property type="entry name" value="Glycosidases"/>
    <property type="match status" value="1"/>
</dbReference>
<dbReference type="InterPro" id="IPR017853">
    <property type="entry name" value="GH"/>
</dbReference>
<reference evidence="2" key="2">
    <citation type="submission" date="2020-05" db="UniProtKB">
        <authorList>
            <consortium name="EnsemblMetazoa"/>
        </authorList>
    </citation>
    <scope>IDENTIFICATION</scope>
    <source>
        <strain evidence="2">CM1001059</strain>
    </source>
</reference>
<proteinExistence type="predicted"/>
<evidence type="ECO:0000313" key="2">
    <source>
        <dbReference type="EnsemblMetazoa" id="AMEC016607-PA"/>
    </source>
</evidence>
<accession>A0A182U9Y8</accession>
<sequence length="194" mass="20973">MGVLGSISAGNILWLNRPQSRKTFIDLLIAKMASYPEMSGVYLDFDGLTNLYQNWYALFVAELYTALTANNLQLITALPWDASASGDIYYSSTLSTLPFNVIKTHEEMYSGVATASTRPISPLFSLAAPFNDETKTIVSIGLCSIEMNATTIAASPATCNITVKEDYGTLVAEYCANLKAIESYMQGTTCGVVA</sequence>
<dbReference type="PANTHER" id="PTHR43907">
    <property type="entry name" value="SLEI FAMILY PROTEIN"/>
    <property type="match status" value="1"/>
</dbReference>
<evidence type="ECO:0000313" key="3">
    <source>
        <dbReference type="Proteomes" id="UP000075902"/>
    </source>
</evidence>
<keyword evidence="3" id="KW-1185">Reference proteome</keyword>
<organism evidence="2 3">
    <name type="scientific">Anopheles melas</name>
    <dbReference type="NCBI Taxonomy" id="34690"/>
    <lineage>
        <taxon>Eukaryota</taxon>
        <taxon>Metazoa</taxon>
        <taxon>Ecdysozoa</taxon>
        <taxon>Arthropoda</taxon>
        <taxon>Hexapoda</taxon>
        <taxon>Insecta</taxon>
        <taxon>Pterygota</taxon>
        <taxon>Neoptera</taxon>
        <taxon>Endopterygota</taxon>
        <taxon>Diptera</taxon>
        <taxon>Nematocera</taxon>
        <taxon>Culicoidea</taxon>
        <taxon>Culicidae</taxon>
        <taxon>Anophelinae</taxon>
        <taxon>Anopheles</taxon>
    </lineage>
</organism>